<keyword evidence="7" id="KW-0547">Nucleotide-binding</keyword>
<dbReference type="PANTHER" id="PTHR27002">
    <property type="entry name" value="RECEPTOR-LIKE SERINE/THREONINE-PROTEIN KINASE SD1-8"/>
    <property type="match status" value="1"/>
</dbReference>
<evidence type="ECO:0000256" key="10">
    <source>
        <dbReference type="ARBA" id="ARBA00023157"/>
    </source>
</evidence>
<evidence type="ECO:0000256" key="6">
    <source>
        <dbReference type="ARBA" id="ARBA00022729"/>
    </source>
</evidence>
<accession>A0A830B3N0</accession>
<dbReference type="Gene3D" id="3.30.200.20">
    <property type="entry name" value="Phosphorylase Kinase, domain 1"/>
    <property type="match status" value="1"/>
</dbReference>
<dbReference type="InterPro" id="IPR000719">
    <property type="entry name" value="Prot_kinase_dom"/>
</dbReference>
<dbReference type="InterPro" id="IPR001480">
    <property type="entry name" value="Bulb-type_lectin_dom"/>
</dbReference>
<dbReference type="GO" id="GO:0004674">
    <property type="term" value="F:protein serine/threonine kinase activity"/>
    <property type="evidence" value="ECO:0007669"/>
    <property type="project" value="UniProtKB-KW"/>
</dbReference>
<evidence type="ECO:0000256" key="4">
    <source>
        <dbReference type="ARBA" id="ARBA00022527"/>
    </source>
</evidence>
<dbReference type="EC" id="2.7.11.1" evidence="2"/>
<evidence type="ECO:0000256" key="9">
    <source>
        <dbReference type="ARBA" id="ARBA00022840"/>
    </source>
</evidence>
<organism evidence="16 17">
    <name type="scientific">Phtheirospermum japonicum</name>
    <dbReference type="NCBI Taxonomy" id="374723"/>
    <lineage>
        <taxon>Eukaryota</taxon>
        <taxon>Viridiplantae</taxon>
        <taxon>Streptophyta</taxon>
        <taxon>Embryophyta</taxon>
        <taxon>Tracheophyta</taxon>
        <taxon>Spermatophyta</taxon>
        <taxon>Magnoliopsida</taxon>
        <taxon>eudicotyledons</taxon>
        <taxon>Gunneridae</taxon>
        <taxon>Pentapetalae</taxon>
        <taxon>asterids</taxon>
        <taxon>lamiids</taxon>
        <taxon>Lamiales</taxon>
        <taxon>Orobanchaceae</taxon>
        <taxon>Orobanchaceae incertae sedis</taxon>
        <taxon>Phtheirospermum</taxon>
    </lineage>
</organism>
<keyword evidence="8 16" id="KW-0418">Kinase</keyword>
<dbReference type="GO" id="GO:0030246">
    <property type="term" value="F:carbohydrate binding"/>
    <property type="evidence" value="ECO:0007669"/>
    <property type="project" value="UniProtKB-KW"/>
</dbReference>
<dbReference type="Pfam" id="PF01453">
    <property type="entry name" value="B_lectin"/>
    <property type="match status" value="1"/>
</dbReference>
<evidence type="ECO:0000256" key="2">
    <source>
        <dbReference type="ARBA" id="ARBA00012513"/>
    </source>
</evidence>
<evidence type="ECO:0000256" key="3">
    <source>
        <dbReference type="ARBA" id="ARBA00022475"/>
    </source>
</evidence>
<evidence type="ECO:0000256" key="13">
    <source>
        <dbReference type="ARBA" id="ARBA00048679"/>
    </source>
</evidence>
<proteinExistence type="predicted"/>
<evidence type="ECO:0000256" key="5">
    <source>
        <dbReference type="ARBA" id="ARBA00022679"/>
    </source>
</evidence>
<comment type="catalytic activity">
    <reaction evidence="13">
        <text>L-seryl-[protein] + ATP = O-phospho-L-seryl-[protein] + ADP + H(+)</text>
        <dbReference type="Rhea" id="RHEA:17989"/>
        <dbReference type="Rhea" id="RHEA-COMP:9863"/>
        <dbReference type="Rhea" id="RHEA-COMP:11604"/>
        <dbReference type="ChEBI" id="CHEBI:15378"/>
        <dbReference type="ChEBI" id="CHEBI:29999"/>
        <dbReference type="ChEBI" id="CHEBI:30616"/>
        <dbReference type="ChEBI" id="CHEBI:83421"/>
        <dbReference type="ChEBI" id="CHEBI:456216"/>
        <dbReference type="EC" id="2.7.11.1"/>
    </reaction>
</comment>
<dbReference type="InterPro" id="IPR036426">
    <property type="entry name" value="Bulb-type_lectin_dom_sf"/>
</dbReference>
<dbReference type="InterPro" id="IPR011009">
    <property type="entry name" value="Kinase-like_dom_sf"/>
</dbReference>
<dbReference type="GO" id="GO:0048544">
    <property type="term" value="P:recognition of pollen"/>
    <property type="evidence" value="ECO:0007669"/>
    <property type="project" value="InterPro"/>
</dbReference>
<dbReference type="InterPro" id="IPR001245">
    <property type="entry name" value="Ser-Thr/Tyr_kinase_cat_dom"/>
</dbReference>
<keyword evidence="16" id="KW-0430">Lectin</keyword>
<reference evidence="16" key="1">
    <citation type="submission" date="2020-07" db="EMBL/GenBank/DDBJ databases">
        <title>Ethylene signaling mediates host invasion by parasitic plants.</title>
        <authorList>
            <person name="Yoshida S."/>
        </authorList>
    </citation>
    <scope>NUCLEOTIDE SEQUENCE</scope>
    <source>
        <strain evidence="16">Okayama</strain>
    </source>
</reference>
<keyword evidence="4" id="KW-0723">Serine/threonine-protein kinase</keyword>
<keyword evidence="17" id="KW-1185">Reference proteome</keyword>
<keyword evidence="16" id="KW-0675">Receptor</keyword>
<evidence type="ECO:0000259" key="15">
    <source>
        <dbReference type="PROSITE" id="PS50948"/>
    </source>
</evidence>
<feature type="domain" description="Protein kinase" evidence="14">
    <location>
        <begin position="279"/>
        <end position="542"/>
    </location>
</feature>
<keyword evidence="3" id="KW-1003">Cell membrane</keyword>
<dbReference type="EMBL" id="BMAC01000004">
    <property type="protein sequence ID" value="GFP79064.1"/>
    <property type="molecule type" value="Genomic_DNA"/>
</dbReference>
<dbReference type="Pfam" id="PF00954">
    <property type="entry name" value="S_locus_glycop"/>
    <property type="match status" value="1"/>
</dbReference>
<dbReference type="SMART" id="SM00220">
    <property type="entry name" value="S_TKc"/>
    <property type="match status" value="1"/>
</dbReference>
<gene>
    <name evidence="16" type="ORF">PHJA_000049900</name>
</gene>
<dbReference type="GO" id="GO:0005524">
    <property type="term" value="F:ATP binding"/>
    <property type="evidence" value="ECO:0007669"/>
    <property type="project" value="UniProtKB-KW"/>
</dbReference>
<comment type="catalytic activity">
    <reaction evidence="12">
        <text>L-threonyl-[protein] + ATP = O-phospho-L-threonyl-[protein] + ADP + H(+)</text>
        <dbReference type="Rhea" id="RHEA:46608"/>
        <dbReference type="Rhea" id="RHEA-COMP:11060"/>
        <dbReference type="Rhea" id="RHEA-COMP:11605"/>
        <dbReference type="ChEBI" id="CHEBI:15378"/>
        <dbReference type="ChEBI" id="CHEBI:30013"/>
        <dbReference type="ChEBI" id="CHEBI:30616"/>
        <dbReference type="ChEBI" id="CHEBI:61977"/>
        <dbReference type="ChEBI" id="CHEBI:456216"/>
        <dbReference type="EC" id="2.7.11.1"/>
    </reaction>
</comment>
<protein>
    <recommendedName>
        <fullName evidence="2">non-specific serine/threonine protein kinase</fullName>
        <ecNumber evidence="2">2.7.11.1</ecNumber>
    </recommendedName>
</protein>
<dbReference type="PROSITE" id="PS50011">
    <property type="entry name" value="PROTEIN_KINASE_DOM"/>
    <property type="match status" value="1"/>
</dbReference>
<evidence type="ECO:0000313" key="17">
    <source>
        <dbReference type="Proteomes" id="UP000653305"/>
    </source>
</evidence>
<dbReference type="Pfam" id="PF07714">
    <property type="entry name" value="PK_Tyr_Ser-Thr"/>
    <property type="match status" value="1"/>
</dbReference>
<dbReference type="OrthoDB" id="4062651at2759"/>
<feature type="domain" description="Apple" evidence="15">
    <location>
        <begin position="221"/>
        <end position="300"/>
    </location>
</feature>
<evidence type="ECO:0000256" key="11">
    <source>
        <dbReference type="ARBA" id="ARBA00023180"/>
    </source>
</evidence>
<dbReference type="Pfam" id="PF08276">
    <property type="entry name" value="PAN_2"/>
    <property type="match status" value="1"/>
</dbReference>
<dbReference type="AlphaFoldDB" id="A0A830B3N0"/>
<name>A0A830B3N0_9LAMI</name>
<dbReference type="SUPFAM" id="SSF51110">
    <property type="entry name" value="alpha-D-mannose-specific plant lectins"/>
    <property type="match status" value="1"/>
</dbReference>
<dbReference type="PANTHER" id="PTHR27002:SF1084">
    <property type="entry name" value="NON-SPECIFIC SERINE_THREONINE PROTEIN KINASE"/>
    <property type="match status" value="1"/>
</dbReference>
<comment type="caution">
    <text evidence="16">The sequence shown here is derived from an EMBL/GenBank/DDBJ whole genome shotgun (WGS) entry which is preliminary data.</text>
</comment>
<evidence type="ECO:0000256" key="1">
    <source>
        <dbReference type="ARBA" id="ARBA00004251"/>
    </source>
</evidence>
<keyword evidence="10" id="KW-1015">Disulfide bond</keyword>
<dbReference type="GO" id="GO:0005886">
    <property type="term" value="C:plasma membrane"/>
    <property type="evidence" value="ECO:0007669"/>
    <property type="project" value="UniProtKB-SubCell"/>
</dbReference>
<dbReference type="FunFam" id="1.10.510.10:FF:000060">
    <property type="entry name" value="G-type lectin S-receptor-like serine/threonine-protein kinase"/>
    <property type="match status" value="1"/>
</dbReference>
<dbReference type="Proteomes" id="UP000653305">
    <property type="component" value="Unassembled WGS sequence"/>
</dbReference>
<dbReference type="InterPro" id="IPR003609">
    <property type="entry name" value="Pan_app"/>
</dbReference>
<evidence type="ECO:0000256" key="8">
    <source>
        <dbReference type="ARBA" id="ARBA00022777"/>
    </source>
</evidence>
<dbReference type="Gene3D" id="1.10.510.10">
    <property type="entry name" value="Transferase(Phosphotransferase) domain 1"/>
    <property type="match status" value="1"/>
</dbReference>
<evidence type="ECO:0000313" key="16">
    <source>
        <dbReference type="EMBL" id="GFP79064.1"/>
    </source>
</evidence>
<keyword evidence="6" id="KW-0732">Signal</keyword>
<dbReference type="SUPFAM" id="SSF56112">
    <property type="entry name" value="Protein kinase-like (PK-like)"/>
    <property type="match status" value="1"/>
</dbReference>
<dbReference type="InterPro" id="IPR008271">
    <property type="entry name" value="Ser/Thr_kinase_AS"/>
</dbReference>
<comment type="subcellular location">
    <subcellularLocation>
        <location evidence="1">Cell membrane</location>
        <topology evidence="1">Single-pass type I membrane protein</topology>
    </subcellularLocation>
</comment>
<keyword evidence="11" id="KW-0325">Glycoprotein</keyword>
<evidence type="ECO:0000259" key="14">
    <source>
        <dbReference type="PROSITE" id="PS50011"/>
    </source>
</evidence>
<keyword evidence="9" id="KW-0067">ATP-binding</keyword>
<sequence>MIGGDVYSNATEAVLLDTGNLVLRNASNIIWQSFDNPTDTWMPGGWLGFRWFPNTESKLISWGEHDLASGVYSLVMEPNGGGELFIMANDSQRLWRSGIWQDGTFSSLSYNRRSYNFTYVSRPDEAKYLTYNVYDESVISRIVIDRFGRLIRYVWREAWIPNWVQPSDACKAYAVCGPNAIRDINASSPCSCLSGFVPRSIEEWDSLDFSSGCVRMRPLECSEERTGYVTLNNIKLPANPESLEIRRNGVCEIVCSVNCSCNGYAYDSREGCLLFMGDIVDLERLSNGSAAGGDLYGELLNGEFVAVKRLSRRSGQGLEEFRNETELIAKLQHRNLVGILGCYPTKKELLGWTRRVHIIEGIAQGLLYLHHYSRLRIVHRDLKASNILLDAEMNPKISDFGMARIFVGNESQANTKRIVGTYGYMSPEYAMKGLFSVKSDVFAFGVLLLEIISGKKNTGFYGSDYLSLLGYAWHMWKHERVFELVDPILERPSSSSFTPMRYIKIGLLCVQDSPSNRPLMSDVVAMLNNEQTPMASPQHPAFTDGRNFAKASPGQVGNSSENEITLYNADDELGGEKHFETGMTTVGGGRQLDSAQICLEPTLTLVTMNSYEDQARWPKALPTSPLSGSPTLKTIG</sequence>
<evidence type="ECO:0000256" key="7">
    <source>
        <dbReference type="ARBA" id="ARBA00022741"/>
    </source>
</evidence>
<keyword evidence="5" id="KW-0808">Transferase</keyword>
<keyword evidence="3" id="KW-0472">Membrane</keyword>
<dbReference type="InterPro" id="IPR000858">
    <property type="entry name" value="S_locus_glycoprot_dom"/>
</dbReference>
<evidence type="ECO:0000256" key="12">
    <source>
        <dbReference type="ARBA" id="ARBA00047899"/>
    </source>
</evidence>
<dbReference type="PROSITE" id="PS00108">
    <property type="entry name" value="PROTEIN_KINASE_ST"/>
    <property type="match status" value="1"/>
</dbReference>
<dbReference type="CDD" id="cd01098">
    <property type="entry name" value="PAN_AP_plant"/>
    <property type="match status" value="1"/>
</dbReference>
<dbReference type="PROSITE" id="PS50948">
    <property type="entry name" value="PAN"/>
    <property type="match status" value="1"/>
</dbReference>